<dbReference type="Gene3D" id="3.40.50.12780">
    <property type="entry name" value="N-terminal domain of ligase-like"/>
    <property type="match status" value="1"/>
</dbReference>
<name>B1FZ56_PARG4</name>
<organism evidence="7 8">
    <name type="scientific">Paraburkholderia graminis (strain ATCC 700544 / DSM 17151 / LMG 18924 / NCIMB 13744 / C4D1M)</name>
    <dbReference type="NCBI Taxonomy" id="396598"/>
    <lineage>
        <taxon>Bacteria</taxon>
        <taxon>Pseudomonadati</taxon>
        <taxon>Pseudomonadota</taxon>
        <taxon>Betaproteobacteria</taxon>
        <taxon>Burkholderiales</taxon>
        <taxon>Burkholderiaceae</taxon>
        <taxon>Paraburkholderia</taxon>
    </lineage>
</organism>
<dbReference type="Pfam" id="PF13193">
    <property type="entry name" value="AMP-binding_C"/>
    <property type="match status" value="1"/>
</dbReference>
<comment type="similarity">
    <text evidence="1">Belongs to the ATP-dependent AMP-binding enzyme family.</text>
</comment>
<dbReference type="OrthoDB" id="9766486at2"/>
<proteinExistence type="inferred from homology"/>
<dbReference type="Pfam" id="PF00501">
    <property type="entry name" value="AMP-binding"/>
    <property type="match status" value="1"/>
</dbReference>
<dbReference type="InterPro" id="IPR020845">
    <property type="entry name" value="AMP-binding_CS"/>
</dbReference>
<dbReference type="InterPro" id="IPR042099">
    <property type="entry name" value="ANL_N_sf"/>
</dbReference>
<keyword evidence="8" id="KW-1185">Reference proteome</keyword>
<dbReference type="Gene3D" id="3.30.300.30">
    <property type="match status" value="1"/>
</dbReference>
<evidence type="ECO:0000256" key="2">
    <source>
        <dbReference type="ARBA" id="ARBA00022598"/>
    </source>
</evidence>
<evidence type="ECO:0000259" key="5">
    <source>
        <dbReference type="Pfam" id="PF00501"/>
    </source>
</evidence>
<evidence type="ECO:0000259" key="6">
    <source>
        <dbReference type="Pfam" id="PF13193"/>
    </source>
</evidence>
<evidence type="ECO:0000256" key="1">
    <source>
        <dbReference type="ARBA" id="ARBA00006432"/>
    </source>
</evidence>
<dbReference type="InterPro" id="IPR045851">
    <property type="entry name" value="AMP-bd_C_sf"/>
</dbReference>
<keyword evidence="4" id="KW-0443">Lipid metabolism</keyword>
<comment type="caution">
    <text evidence="7">The sequence shown here is derived from an EMBL/GenBank/DDBJ whole genome shotgun (WGS) entry which is preliminary data.</text>
</comment>
<dbReference type="CDD" id="cd12119">
    <property type="entry name" value="ttLC_FACS_AlkK_like"/>
    <property type="match status" value="1"/>
</dbReference>
<dbReference type="GO" id="GO:0016874">
    <property type="term" value="F:ligase activity"/>
    <property type="evidence" value="ECO:0007669"/>
    <property type="project" value="UniProtKB-KW"/>
</dbReference>
<keyword evidence="2 7" id="KW-0436">Ligase</keyword>
<dbReference type="InterPro" id="IPR025110">
    <property type="entry name" value="AMP-bd_C"/>
</dbReference>
<dbReference type="RefSeq" id="WP_006048961.1">
    <property type="nucleotide sequence ID" value="NZ_ABLD01000005.1"/>
</dbReference>
<dbReference type="EMBL" id="ABLD01000005">
    <property type="protein sequence ID" value="EDT11024.1"/>
    <property type="molecule type" value="Genomic_DNA"/>
</dbReference>
<dbReference type="NCBIfam" id="NF005426">
    <property type="entry name" value="PRK07008.1"/>
    <property type="match status" value="1"/>
</dbReference>
<dbReference type="GO" id="GO:0006631">
    <property type="term" value="P:fatty acid metabolic process"/>
    <property type="evidence" value="ECO:0007669"/>
    <property type="project" value="UniProtKB-KW"/>
</dbReference>
<evidence type="ECO:0000256" key="4">
    <source>
        <dbReference type="ARBA" id="ARBA00023098"/>
    </source>
</evidence>
<evidence type="ECO:0000313" key="7">
    <source>
        <dbReference type="EMBL" id="EDT11024.1"/>
    </source>
</evidence>
<feature type="domain" description="AMP-dependent synthetase/ligase" evidence="5">
    <location>
        <begin position="22"/>
        <end position="403"/>
    </location>
</feature>
<dbReference type="NCBIfam" id="NF004837">
    <property type="entry name" value="PRK06187.1"/>
    <property type="match status" value="1"/>
</dbReference>
<dbReference type="FunFam" id="3.30.300.30:FF:000008">
    <property type="entry name" value="2,3-dihydroxybenzoate-AMP ligase"/>
    <property type="match status" value="1"/>
</dbReference>
<dbReference type="PROSITE" id="PS00455">
    <property type="entry name" value="AMP_BINDING"/>
    <property type="match status" value="1"/>
</dbReference>
<reference evidence="7 8" key="1">
    <citation type="submission" date="2008-03" db="EMBL/GenBank/DDBJ databases">
        <title>Sequencing of the draft genome and assembly of Burkholderia graminis C4D1M.</title>
        <authorList>
            <consortium name="US DOE Joint Genome Institute (JGI-PGF)"/>
            <person name="Copeland A."/>
            <person name="Lucas S."/>
            <person name="Lapidus A."/>
            <person name="Glavina del Rio T."/>
            <person name="Dalin E."/>
            <person name="Tice H."/>
            <person name="Bruce D."/>
            <person name="Goodwin L."/>
            <person name="Pitluck S."/>
            <person name="Larimer F."/>
            <person name="Land M.L."/>
            <person name="Hauser L."/>
            <person name="Tiedje J."/>
            <person name="Richardson P."/>
        </authorList>
    </citation>
    <scope>NUCLEOTIDE SEQUENCE [LARGE SCALE GENOMIC DNA]</scope>
    <source>
        <strain evidence="8">ATCC 700544 / DSM 17151 / LMG 18924 / NCIMB 13744 / C4D1M</strain>
    </source>
</reference>
<protein>
    <submittedName>
        <fullName evidence="7">AMP-dependent synthetase and ligase</fullName>
    </submittedName>
</protein>
<dbReference type="AlphaFoldDB" id="B1FZ56"/>
<dbReference type="SUPFAM" id="SSF56801">
    <property type="entry name" value="Acetyl-CoA synthetase-like"/>
    <property type="match status" value="1"/>
</dbReference>
<dbReference type="InterPro" id="IPR000873">
    <property type="entry name" value="AMP-dep_synth/lig_dom"/>
</dbReference>
<keyword evidence="3" id="KW-0276">Fatty acid metabolism</keyword>
<dbReference type="PANTHER" id="PTHR43859:SF4">
    <property type="entry name" value="BUTANOATE--COA LIGASE AAE1-RELATED"/>
    <property type="match status" value="1"/>
</dbReference>
<evidence type="ECO:0000313" key="8">
    <source>
        <dbReference type="Proteomes" id="UP000005045"/>
    </source>
</evidence>
<dbReference type="PANTHER" id="PTHR43859">
    <property type="entry name" value="ACYL-ACTIVATING ENZYME"/>
    <property type="match status" value="1"/>
</dbReference>
<evidence type="ECO:0000256" key="3">
    <source>
        <dbReference type="ARBA" id="ARBA00022832"/>
    </source>
</evidence>
<feature type="domain" description="AMP-binding enzyme C-terminal" evidence="6">
    <location>
        <begin position="451"/>
        <end position="525"/>
    </location>
</feature>
<sequence length="561" mass="62035">MTMPLLGQMMDVPLTVSSLLAHAARHFGTAEIVSRRIEGDIHRYTYRDCERRAKQLAQALIALGVQPGERVATLAWNGYRHLETYYGTTGFGAVCHTINPRLFPDQIAYIVNHADDAYVLFDTTFAPLVDGLAPQCPKVRGWIALADEAHLPAMQTPVLSYETLVNAHDGDFEWPLIDERQASYLCYTSGTTGNPKGALYSHRSTVLHAFGASLPDAMALSARDSVLPVVPMFHVNAWGIPHAAPLTGAKLVFPGKDLDGKSLFELMERERVTYSAGVPTVWLGLLNYLRESGSRFSSLERTVIGGSACPPAMLRSFVDDYGVQVIHAWGMTEMSPLGTLSKLTWEQSQRPVAEQRKLLEKQGHALYGVDMKIVGDDGQELPWDGVAFGDLYVRGPWVIDRYFRKDDSPLVDGWFPTGDVATIDHDGFLQITDRSKDVIKSGGEWISSIDVENVAIAHPAVAEAACIACAHPKWTERPLLVVVKRAGLDVTRDELLAFYNGKVAKWWIPDDVVFVDELPHTATGKLQKLKLRDIFRDHVLPSALEDRMHEGDCPLARGNPA</sequence>
<accession>B1FZ56</accession>
<gene>
    <name evidence="7" type="ORF">BgramDRAFT_2402</name>
</gene>
<dbReference type="Proteomes" id="UP000005045">
    <property type="component" value="Unassembled WGS sequence"/>
</dbReference>